<reference evidence="3" key="2">
    <citation type="submission" date="2016-04" db="EMBL/GenBank/DDBJ databases">
        <title>Planomonospora sphaerica JCM9374 whole genome shotgun sequence.</title>
        <authorList>
            <person name="Suzuki T."/>
            <person name="Dohra H."/>
            <person name="Kodani S."/>
        </authorList>
    </citation>
    <scope>NUCLEOTIDE SEQUENCE [LARGE SCALE GENOMIC DNA]</scope>
    <source>
        <strain evidence="3">JCM 9374</strain>
    </source>
</reference>
<dbReference type="AlphaFoldDB" id="A0A171DHF9"/>
<dbReference type="InterPro" id="IPR001387">
    <property type="entry name" value="Cro/C1-type_HTH"/>
</dbReference>
<dbReference type="Gene3D" id="1.25.40.10">
    <property type="entry name" value="Tetratricopeptide repeat domain"/>
    <property type="match status" value="1"/>
</dbReference>
<accession>A0A171DHF9</accession>
<feature type="domain" description="HTH cro/C1-type" evidence="1">
    <location>
        <begin position="13"/>
        <end position="67"/>
    </location>
</feature>
<dbReference type="SMART" id="SM00530">
    <property type="entry name" value="HTH_XRE"/>
    <property type="match status" value="1"/>
</dbReference>
<dbReference type="InterPro" id="IPR011990">
    <property type="entry name" value="TPR-like_helical_dom_sf"/>
</dbReference>
<dbReference type="SUPFAM" id="SSF48452">
    <property type="entry name" value="TPR-like"/>
    <property type="match status" value="1"/>
</dbReference>
<dbReference type="EMBL" id="BDCX01000010">
    <property type="protein sequence ID" value="GAT68500.1"/>
    <property type="molecule type" value="Genomic_DNA"/>
</dbReference>
<evidence type="ECO:0000313" key="2">
    <source>
        <dbReference type="EMBL" id="GAT68500.1"/>
    </source>
</evidence>
<protein>
    <submittedName>
        <fullName evidence="2">Transcriptional regulator</fullName>
    </submittedName>
</protein>
<dbReference type="InterPro" id="IPR010982">
    <property type="entry name" value="Lambda_DNA-bd_dom_sf"/>
</dbReference>
<dbReference type="STRING" id="161355.PS9374_04165"/>
<comment type="caution">
    <text evidence="2">The sequence shown here is derived from an EMBL/GenBank/DDBJ whole genome shotgun (WGS) entry which is preliminary data.</text>
</comment>
<proteinExistence type="predicted"/>
<dbReference type="Proteomes" id="UP000077701">
    <property type="component" value="Unassembled WGS sequence"/>
</dbReference>
<dbReference type="PROSITE" id="PS50943">
    <property type="entry name" value="HTH_CROC1"/>
    <property type="match status" value="1"/>
</dbReference>
<gene>
    <name evidence="2" type="ORF">PS9374_04165</name>
</gene>
<evidence type="ECO:0000313" key="3">
    <source>
        <dbReference type="Proteomes" id="UP000077701"/>
    </source>
</evidence>
<sequence length="467" mass="51578">MGGSGQGEGRPELVRARKRLGLSQEAMAEALWVSPTTWSRWERGRQEIRPVYRARMAEVFGVEAAEVERWVEGREPVDTEAWLVPDFSDLSLAATVEAAGRLWRCDVDPERRHVLAALPFVPAAFGNWLSEWVYGAPVGSSAHLGSGPAVGPADVRRIAEARQAFVEMDRRFGAGLVRPAVVDYLNTTVAPLLRGRYDGKVGTELMTAAAGMTLLAGWTAYDLGRHGQAQHYFGQALKLAKAGSDPLVGVWVLTTMTHQAIHLEQPAWAVRLARAAVDSARRVQAPPRVMAWLLSREAWATALQVNLAETRDEHGVRQVERLLAEVEGEHARGTTERDPAWVTWFAPTEVVAEGGRCWFLIGEHQRAVACAEAALREYDERRLRSAQLNRVNLAEAHLGMGEVEQAVDSARAAVPMARSLTSTRLVGRIRKFSDRLKPYGTVVQVKEFRAHLAEELVSQPEEISLQA</sequence>
<dbReference type="Gene3D" id="1.10.260.40">
    <property type="entry name" value="lambda repressor-like DNA-binding domains"/>
    <property type="match status" value="1"/>
</dbReference>
<dbReference type="SUPFAM" id="SSF47413">
    <property type="entry name" value="lambda repressor-like DNA-binding domains"/>
    <property type="match status" value="1"/>
</dbReference>
<organism evidence="2 3">
    <name type="scientific">Planomonospora sphaerica</name>
    <dbReference type="NCBI Taxonomy" id="161355"/>
    <lineage>
        <taxon>Bacteria</taxon>
        <taxon>Bacillati</taxon>
        <taxon>Actinomycetota</taxon>
        <taxon>Actinomycetes</taxon>
        <taxon>Streptosporangiales</taxon>
        <taxon>Streptosporangiaceae</taxon>
        <taxon>Planomonospora</taxon>
    </lineage>
</organism>
<dbReference type="GO" id="GO:0003677">
    <property type="term" value="F:DNA binding"/>
    <property type="evidence" value="ECO:0007669"/>
    <property type="project" value="InterPro"/>
</dbReference>
<keyword evidence="3" id="KW-1185">Reference proteome</keyword>
<dbReference type="RefSeq" id="WP_068899100.1">
    <property type="nucleotide sequence ID" value="NZ_BDCX01000010.1"/>
</dbReference>
<evidence type="ECO:0000259" key="1">
    <source>
        <dbReference type="PROSITE" id="PS50943"/>
    </source>
</evidence>
<dbReference type="Pfam" id="PF13560">
    <property type="entry name" value="HTH_31"/>
    <property type="match status" value="1"/>
</dbReference>
<name>A0A171DHF9_9ACTN</name>
<dbReference type="CDD" id="cd00093">
    <property type="entry name" value="HTH_XRE"/>
    <property type="match status" value="1"/>
</dbReference>
<reference evidence="2 3" key="1">
    <citation type="journal article" date="2016" name="Genome Announc.">
        <title>Draft Genome Sequence of Planomonospora sphaerica JCM9374, a Rare Actinomycete.</title>
        <authorList>
            <person name="Dohra H."/>
            <person name="Suzuki T."/>
            <person name="Inoue Y."/>
            <person name="Kodani S."/>
        </authorList>
    </citation>
    <scope>NUCLEOTIDE SEQUENCE [LARGE SCALE GENOMIC DNA]</scope>
    <source>
        <strain evidence="2 3">JCM 9374</strain>
    </source>
</reference>